<dbReference type="Gene3D" id="2.30.31.10">
    <property type="entry name" value="Transcriptional Coactivator Pc4, Chain A"/>
    <property type="match status" value="1"/>
</dbReference>
<protein>
    <submittedName>
        <fullName evidence="2">Transcriptional Coactivator p15 (PC4)</fullName>
    </submittedName>
</protein>
<dbReference type="GO" id="GO:0003677">
    <property type="term" value="F:DNA binding"/>
    <property type="evidence" value="ECO:0007669"/>
    <property type="project" value="InterPro"/>
</dbReference>
<dbReference type="GO" id="GO:0006355">
    <property type="term" value="P:regulation of DNA-templated transcription"/>
    <property type="evidence" value="ECO:0007669"/>
    <property type="project" value="InterPro"/>
</dbReference>
<gene>
    <name evidence="2" type="ORF">SAMN05216548_12716</name>
</gene>
<dbReference type="SUPFAM" id="SSF54447">
    <property type="entry name" value="ssDNA-binding transcriptional regulator domain"/>
    <property type="match status" value="1"/>
</dbReference>
<dbReference type="InterPro" id="IPR009044">
    <property type="entry name" value="ssDNA-bd_transcriptional_reg"/>
</dbReference>
<dbReference type="AlphaFoldDB" id="A0A1H9QDJ4"/>
<feature type="domain" description="Transcriptional coactivator p15 (PC4) C-terminal" evidence="1">
    <location>
        <begin position="13"/>
        <end position="63"/>
    </location>
</feature>
<keyword evidence="3" id="KW-1185">Reference proteome</keyword>
<dbReference type="EMBL" id="FOFG01000027">
    <property type="protein sequence ID" value="SER58482.1"/>
    <property type="molecule type" value="Genomic_DNA"/>
</dbReference>
<evidence type="ECO:0000313" key="3">
    <source>
        <dbReference type="Proteomes" id="UP000199647"/>
    </source>
</evidence>
<dbReference type="OrthoDB" id="47316at2"/>
<proteinExistence type="predicted"/>
<dbReference type="Proteomes" id="UP000199647">
    <property type="component" value="Unassembled WGS sequence"/>
</dbReference>
<evidence type="ECO:0000313" key="2">
    <source>
        <dbReference type="EMBL" id="SER58482.1"/>
    </source>
</evidence>
<accession>A0A1H9QDJ4</accession>
<reference evidence="2 3" key="1">
    <citation type="submission" date="2016-10" db="EMBL/GenBank/DDBJ databases">
        <authorList>
            <person name="de Groot N.N."/>
        </authorList>
    </citation>
    <scope>NUCLEOTIDE SEQUENCE [LARGE SCALE GENOMIC DNA]</scope>
    <source>
        <strain evidence="2 3">A52C2</strain>
    </source>
</reference>
<dbReference type="RefSeq" id="WP_092499870.1">
    <property type="nucleotide sequence ID" value="NZ_FOFG01000027.1"/>
</dbReference>
<name>A0A1H9QDJ4_9HYPH</name>
<dbReference type="Pfam" id="PF02229">
    <property type="entry name" value="PC4"/>
    <property type="match status" value="1"/>
</dbReference>
<organism evidence="2 3">
    <name type="scientific">Faunimonas pinastri</name>
    <dbReference type="NCBI Taxonomy" id="1855383"/>
    <lineage>
        <taxon>Bacteria</taxon>
        <taxon>Pseudomonadati</taxon>
        <taxon>Pseudomonadota</taxon>
        <taxon>Alphaproteobacteria</taxon>
        <taxon>Hyphomicrobiales</taxon>
        <taxon>Afifellaceae</taxon>
        <taxon>Faunimonas</taxon>
    </lineage>
</organism>
<dbReference type="InterPro" id="IPR003173">
    <property type="entry name" value="PC4_C"/>
</dbReference>
<sequence>MSDDLLIAEIRKNARETIRVVLNEFKGQRLVGLRVWYRDADGQMKPGREGFACRIEQLPELADAVSRGLETAREKGLVS</sequence>
<evidence type="ECO:0000259" key="1">
    <source>
        <dbReference type="Pfam" id="PF02229"/>
    </source>
</evidence>